<feature type="transmembrane region" description="Helical" evidence="1">
    <location>
        <begin position="185"/>
        <end position="208"/>
    </location>
</feature>
<dbReference type="InParanoid" id="G4Z872"/>
<name>G4Z872_PHYSP</name>
<feature type="transmembrane region" description="Helical" evidence="1">
    <location>
        <begin position="44"/>
        <end position="64"/>
    </location>
</feature>
<feature type="transmembrane region" description="Helical" evidence="1">
    <location>
        <begin position="522"/>
        <end position="542"/>
    </location>
</feature>
<keyword evidence="3" id="KW-1185">Reference proteome</keyword>
<dbReference type="GeneID" id="20651542"/>
<dbReference type="RefSeq" id="XP_009523141.1">
    <property type="nucleotide sequence ID" value="XM_009524846.1"/>
</dbReference>
<keyword evidence="1" id="KW-1133">Transmembrane helix</keyword>
<keyword evidence="1" id="KW-0472">Membrane</keyword>
<feature type="transmembrane region" description="Helical" evidence="1">
    <location>
        <begin position="271"/>
        <end position="289"/>
    </location>
</feature>
<feature type="transmembrane region" description="Helical" evidence="1">
    <location>
        <begin position="114"/>
        <end position="138"/>
    </location>
</feature>
<proteinExistence type="predicted"/>
<dbReference type="KEGG" id="psoj:PHYSODRAFT_407887"/>
<evidence type="ECO:0000313" key="3">
    <source>
        <dbReference type="Proteomes" id="UP000002640"/>
    </source>
</evidence>
<feature type="transmembrane region" description="Helical" evidence="1">
    <location>
        <begin position="240"/>
        <end position="259"/>
    </location>
</feature>
<feature type="transmembrane region" description="Helical" evidence="1">
    <location>
        <begin position="214"/>
        <end position="233"/>
    </location>
</feature>
<dbReference type="EMBL" id="JH159153">
    <property type="protein sequence ID" value="EGZ20424.1"/>
    <property type="molecule type" value="Genomic_DNA"/>
</dbReference>
<accession>G4Z872</accession>
<sequence>KLSIFAAVYNWIAALWHRSHIGHRSEYSVERLLAFRDNYQRTSLLRAIAVCIISPIPAVVVTLLIDSIPLKSPSEGWQANYAFWIRYFLATATVTVGAVAQVQEQILPGTISNCGAIVIALGTAATDISVAMFVAAMWAFPIPFGYIIMVGPYMVLGWVFTLLVIGRRLLVESPVLRQQLQAQAIILFAKGAVAMAYPAFTAVCYHLSGTQPTIFIIVLPLFKKVTKIILAMAAEGLHEFVGPTVVFSVDVFNVFYVAICMQMSKSIATTVFIIAFDSFHVLVALRDIFKQAKAVKKTRMKRRSSDKSYIEDLPGMVRGVFEKSCDDSWHGCRIRVFAPFPLPLSDESTAFMNTFRTTSHNMVRNTALPTLPSSATVSPKQAQIFQAGQDFERYRTTTLTPSLSANCLRTRTSQTEMEQAVWDALQALFHSEYLLLTEYIECILPMLYAVYLFILFNLPVAAYYPQTAASTPEKLDQDVINILLFGTVEIAGFAGLLVLLTKQFGVCPLYQLAFVFESQWRLLQGHLFVWTVFILQMPLMHYG</sequence>
<organism evidence="2 3">
    <name type="scientific">Phytophthora sojae (strain P6497)</name>
    <name type="common">Soybean stem and root rot agent</name>
    <name type="synonym">Phytophthora megasperma f. sp. glycines</name>
    <dbReference type="NCBI Taxonomy" id="1094619"/>
    <lineage>
        <taxon>Eukaryota</taxon>
        <taxon>Sar</taxon>
        <taxon>Stramenopiles</taxon>
        <taxon>Oomycota</taxon>
        <taxon>Peronosporomycetes</taxon>
        <taxon>Peronosporales</taxon>
        <taxon>Peronosporaceae</taxon>
        <taxon>Phytophthora</taxon>
    </lineage>
</organism>
<gene>
    <name evidence="2" type="ORF">PHYSODRAFT_407887</name>
</gene>
<feature type="transmembrane region" description="Helical" evidence="1">
    <location>
        <begin position="479"/>
        <end position="501"/>
    </location>
</feature>
<reference evidence="2 3" key="1">
    <citation type="journal article" date="2006" name="Science">
        <title>Phytophthora genome sequences uncover evolutionary origins and mechanisms of pathogenesis.</title>
        <authorList>
            <person name="Tyler B.M."/>
            <person name="Tripathy S."/>
            <person name="Zhang X."/>
            <person name="Dehal P."/>
            <person name="Jiang R.H."/>
            <person name="Aerts A."/>
            <person name="Arredondo F.D."/>
            <person name="Baxter L."/>
            <person name="Bensasson D."/>
            <person name="Beynon J.L."/>
            <person name="Chapman J."/>
            <person name="Damasceno C.M."/>
            <person name="Dorrance A.E."/>
            <person name="Dou D."/>
            <person name="Dickerman A.W."/>
            <person name="Dubchak I.L."/>
            <person name="Garbelotto M."/>
            <person name="Gijzen M."/>
            <person name="Gordon S.G."/>
            <person name="Govers F."/>
            <person name="Grunwald N.J."/>
            <person name="Huang W."/>
            <person name="Ivors K.L."/>
            <person name="Jones R.W."/>
            <person name="Kamoun S."/>
            <person name="Krampis K."/>
            <person name="Lamour K.H."/>
            <person name="Lee M.K."/>
            <person name="McDonald W.H."/>
            <person name="Medina M."/>
            <person name="Meijer H.J."/>
            <person name="Nordberg E.K."/>
            <person name="Maclean D.J."/>
            <person name="Ospina-Giraldo M.D."/>
            <person name="Morris P.F."/>
            <person name="Phuntumart V."/>
            <person name="Putnam N.H."/>
            <person name="Rash S."/>
            <person name="Rose J.K."/>
            <person name="Sakihama Y."/>
            <person name="Salamov A.A."/>
            <person name="Savidor A."/>
            <person name="Scheuring C.F."/>
            <person name="Smith B.M."/>
            <person name="Sobral B.W."/>
            <person name="Terry A."/>
            <person name="Torto-Alalibo T.A."/>
            <person name="Win J."/>
            <person name="Xu Z."/>
            <person name="Zhang H."/>
            <person name="Grigoriev I.V."/>
            <person name="Rokhsar D.S."/>
            <person name="Boore J.L."/>
        </authorList>
    </citation>
    <scope>NUCLEOTIDE SEQUENCE [LARGE SCALE GENOMIC DNA]</scope>
    <source>
        <strain evidence="2 3">P6497</strain>
    </source>
</reference>
<keyword evidence="1" id="KW-0812">Transmembrane</keyword>
<evidence type="ECO:0000256" key="1">
    <source>
        <dbReference type="SAM" id="Phobius"/>
    </source>
</evidence>
<dbReference type="AlphaFoldDB" id="G4Z872"/>
<protein>
    <submittedName>
        <fullName evidence="2">Uncharacterized protein</fullName>
    </submittedName>
</protein>
<evidence type="ECO:0000313" key="2">
    <source>
        <dbReference type="EMBL" id="EGZ20424.1"/>
    </source>
</evidence>
<feature type="non-terminal residue" evidence="2">
    <location>
        <position position="543"/>
    </location>
</feature>
<dbReference type="Proteomes" id="UP000002640">
    <property type="component" value="Unassembled WGS sequence"/>
</dbReference>
<feature type="transmembrane region" description="Helical" evidence="1">
    <location>
        <begin position="84"/>
        <end position="102"/>
    </location>
</feature>
<feature type="non-terminal residue" evidence="2">
    <location>
        <position position="1"/>
    </location>
</feature>
<feature type="transmembrane region" description="Helical" evidence="1">
    <location>
        <begin position="144"/>
        <end position="165"/>
    </location>
</feature>
<feature type="transmembrane region" description="Helical" evidence="1">
    <location>
        <begin position="443"/>
        <end position="464"/>
    </location>
</feature>
<dbReference type="OMA" id="CEEAFLW"/>